<comment type="caution">
    <text evidence="3">The sequence shown here is derived from an EMBL/GenBank/DDBJ whole genome shotgun (WGS) entry which is preliminary data.</text>
</comment>
<feature type="domain" description="Trehalase-like N-terminal" evidence="2">
    <location>
        <begin position="5"/>
        <end position="133"/>
    </location>
</feature>
<dbReference type="OrthoDB" id="3902805at2"/>
<keyword evidence="4" id="KW-1185">Reference proteome</keyword>
<organism evidence="3 4">
    <name type="scientific">Microbacterium sorbitolivorans</name>
    <dbReference type="NCBI Taxonomy" id="1867410"/>
    <lineage>
        <taxon>Bacteria</taxon>
        <taxon>Bacillati</taxon>
        <taxon>Actinomycetota</taxon>
        <taxon>Actinomycetes</taxon>
        <taxon>Micrococcales</taxon>
        <taxon>Microbacteriaceae</taxon>
        <taxon>Microbacterium</taxon>
    </lineage>
</organism>
<dbReference type="RefSeq" id="WP_114118175.1">
    <property type="nucleotide sequence ID" value="NZ_BMHU01000002.1"/>
</dbReference>
<dbReference type="InterPro" id="IPR012341">
    <property type="entry name" value="6hp_glycosidase-like_sf"/>
</dbReference>
<dbReference type="Pfam" id="PF19291">
    <property type="entry name" value="TREH_N"/>
    <property type="match status" value="1"/>
</dbReference>
<name>A0A367Y0M1_9MICO</name>
<sequence>MTAVTTRIEDYALLSNCRTAALISREGSLDWLCLPRLDSPSVFGALLGTEDNGCWTLRPAEGQSSRRYDGDTMLLVTRWATPTGIAEVHDLMPIDPVPHADTHRVDVVRRVVGVSGTVDFEQTLRLRFDYSRALPWVRQTGTEEDPELIAMAGPHAVVVRGSRLHASDHAHRGSVTVTAGERVDLVLTWFPSHIAVPAPLVVNPAVAETRAWWQEWSDKIEHEGVHRDLVVRSLVLLRALTNHATGGIAAAATTSLPEEIGGTRNWDYRFVWLRDAALTLEALIDHGFIGLAETWRSWLLRAIAGDPADLQVVYGLAGERDLVEREMTSLPGYEGSAPVRIGNGAWNQYQADVVGEVLVTLSAGREAGLTESEFSWPLERNLIAYAAEQLERPDQSLWEIRNEPHLFTQSRAMMWAVFDRGVRAVERHGLDGPVERWRDLRDRIAREIDEKGVADGYFTQHEGTLEVDASLLLLPQVGFCAPDDPRMLKTVERIEQTLMRDGFLMRYRTQSGLDGLPGDESPFLACSFWLVEQYACTGRLDEANELMDRLCALANDVGMLSEEYDTRAKRQVGNVPQAFSHLALVRAADALARASHRPR</sequence>
<evidence type="ECO:0000259" key="1">
    <source>
        <dbReference type="Pfam" id="PF00723"/>
    </source>
</evidence>
<dbReference type="Proteomes" id="UP000253508">
    <property type="component" value="Unassembled WGS sequence"/>
</dbReference>
<evidence type="ECO:0000313" key="4">
    <source>
        <dbReference type="Proteomes" id="UP000253508"/>
    </source>
</evidence>
<dbReference type="InterPro" id="IPR008928">
    <property type="entry name" value="6-hairpin_glycosidase_sf"/>
</dbReference>
<reference evidence="3 4" key="1">
    <citation type="submission" date="2018-07" db="EMBL/GenBank/DDBJ databases">
        <title>Microbacterium endoborsara sp. nov., a novel actinobacterium isolated from Borszczowia aralocaspica.</title>
        <authorList>
            <person name="An D."/>
        </authorList>
    </citation>
    <scope>NUCLEOTIDE SEQUENCE [LARGE SCALE GENOMIC DNA]</scope>
    <source>
        <strain evidence="3 4">C1.15228</strain>
    </source>
</reference>
<feature type="domain" description="GH15-like" evidence="1">
    <location>
        <begin position="224"/>
        <end position="588"/>
    </location>
</feature>
<keyword evidence="3" id="KW-0378">Hydrolase</keyword>
<evidence type="ECO:0000259" key="2">
    <source>
        <dbReference type="Pfam" id="PF19291"/>
    </source>
</evidence>
<protein>
    <submittedName>
        <fullName evidence="3">Glycoside hydrolase family 15 protein</fullName>
    </submittedName>
</protein>
<gene>
    <name evidence="3" type="ORF">DTO57_10455</name>
</gene>
<dbReference type="AlphaFoldDB" id="A0A367Y0M1"/>
<proteinExistence type="predicted"/>
<dbReference type="GO" id="GO:0004553">
    <property type="term" value="F:hydrolase activity, hydrolyzing O-glycosyl compounds"/>
    <property type="evidence" value="ECO:0007669"/>
    <property type="project" value="TreeGrafter"/>
</dbReference>
<dbReference type="InterPro" id="IPR045582">
    <property type="entry name" value="Trehalase-like_N"/>
</dbReference>
<dbReference type="Pfam" id="PF00723">
    <property type="entry name" value="Glyco_hydro_15"/>
    <property type="match status" value="1"/>
</dbReference>
<dbReference type="GO" id="GO:0005975">
    <property type="term" value="P:carbohydrate metabolic process"/>
    <property type="evidence" value="ECO:0007669"/>
    <property type="project" value="InterPro"/>
</dbReference>
<dbReference type="EMBL" id="QORO01000003">
    <property type="protein sequence ID" value="RCK58571.1"/>
    <property type="molecule type" value="Genomic_DNA"/>
</dbReference>
<accession>A0A367Y0M1</accession>
<dbReference type="PANTHER" id="PTHR31616:SF0">
    <property type="entry name" value="GLUCAN 1,4-ALPHA-GLUCOSIDASE"/>
    <property type="match status" value="1"/>
</dbReference>
<dbReference type="PANTHER" id="PTHR31616">
    <property type="entry name" value="TREHALASE"/>
    <property type="match status" value="1"/>
</dbReference>
<dbReference type="InterPro" id="IPR011613">
    <property type="entry name" value="GH15-like"/>
</dbReference>
<dbReference type="Gene3D" id="1.50.10.10">
    <property type="match status" value="1"/>
</dbReference>
<dbReference type="SUPFAM" id="SSF48208">
    <property type="entry name" value="Six-hairpin glycosidases"/>
    <property type="match status" value="1"/>
</dbReference>
<evidence type="ECO:0000313" key="3">
    <source>
        <dbReference type="EMBL" id="RCK58571.1"/>
    </source>
</evidence>